<evidence type="ECO:0000313" key="1">
    <source>
        <dbReference type="EMBL" id="MFC5849461.1"/>
    </source>
</evidence>
<comment type="caution">
    <text evidence="1">The sequence shown here is derived from an EMBL/GenBank/DDBJ whole genome shotgun (WGS) entry which is preliminary data.</text>
</comment>
<dbReference type="EMBL" id="JBHSOH010000020">
    <property type="protein sequence ID" value="MFC5849461.1"/>
    <property type="molecule type" value="Genomic_DNA"/>
</dbReference>
<dbReference type="Proteomes" id="UP001595979">
    <property type="component" value="Unassembled WGS sequence"/>
</dbReference>
<organism evidence="1 2">
    <name type="scientific">Deinococcus petrolearius</name>
    <dbReference type="NCBI Taxonomy" id="1751295"/>
    <lineage>
        <taxon>Bacteria</taxon>
        <taxon>Thermotogati</taxon>
        <taxon>Deinococcota</taxon>
        <taxon>Deinococci</taxon>
        <taxon>Deinococcales</taxon>
        <taxon>Deinococcaceae</taxon>
        <taxon>Deinococcus</taxon>
    </lineage>
</organism>
<protein>
    <submittedName>
        <fullName evidence="1">Uncharacterized protein</fullName>
    </submittedName>
</protein>
<gene>
    <name evidence="1" type="ORF">ACFPQ6_14200</name>
</gene>
<reference evidence="2" key="1">
    <citation type="journal article" date="2019" name="Int. J. Syst. Evol. Microbiol.">
        <title>The Global Catalogue of Microorganisms (GCM) 10K type strain sequencing project: providing services to taxonomists for standard genome sequencing and annotation.</title>
        <authorList>
            <consortium name="The Broad Institute Genomics Platform"/>
            <consortium name="The Broad Institute Genome Sequencing Center for Infectious Disease"/>
            <person name="Wu L."/>
            <person name="Ma J."/>
        </authorList>
    </citation>
    <scope>NUCLEOTIDE SEQUENCE [LARGE SCALE GENOMIC DNA]</scope>
    <source>
        <strain evidence="2">CGMCC 1.15053</strain>
    </source>
</reference>
<name>A0ABW1DNV3_9DEIO</name>
<evidence type="ECO:0000313" key="2">
    <source>
        <dbReference type="Proteomes" id="UP001595979"/>
    </source>
</evidence>
<proteinExistence type="predicted"/>
<accession>A0ABW1DNV3</accession>
<dbReference type="RefSeq" id="WP_380050626.1">
    <property type="nucleotide sequence ID" value="NZ_JBHSOH010000020.1"/>
</dbReference>
<sequence>MSAPPTPPAVVSPAQLPADAAAYVVEAPLLFHASLSNVLKRASGNGVPVTLVTTRNGLMQGNALLLSVAAQVSTTTYVTGFVGRTQGSVQVLSKGVWKSYVLDGAVLRPASPGALNSFNAWLDRYMRAHQPVSPVSVLQNWLWENRRIRTF</sequence>
<keyword evidence="2" id="KW-1185">Reference proteome</keyword>